<dbReference type="AlphaFoldDB" id="H0E0W5"/>
<protein>
    <submittedName>
        <fullName evidence="2">Uncharacterized protein</fullName>
    </submittedName>
</protein>
<feature type="chain" id="PRO_5039460423" evidence="1">
    <location>
        <begin position="25"/>
        <end position="137"/>
    </location>
</feature>
<dbReference type="EMBL" id="AGUD01000012">
    <property type="protein sequence ID" value="EHN12729.1"/>
    <property type="molecule type" value="Genomic_DNA"/>
</dbReference>
<accession>H0E0W5</accession>
<dbReference type="RefSeq" id="WP_007570358.1">
    <property type="nucleotide sequence ID" value="NZ_AGUD01000012.1"/>
</dbReference>
<feature type="signal peptide" evidence="1">
    <location>
        <begin position="1"/>
        <end position="24"/>
    </location>
</feature>
<evidence type="ECO:0000256" key="1">
    <source>
        <dbReference type="SAM" id="SignalP"/>
    </source>
</evidence>
<evidence type="ECO:0000313" key="2">
    <source>
        <dbReference type="EMBL" id="EHN12729.1"/>
    </source>
</evidence>
<gene>
    <name evidence="2" type="ORF">PAI11_04230</name>
</gene>
<dbReference type="OrthoDB" id="495539at2"/>
<reference evidence="2 3" key="1">
    <citation type="journal article" date="2013" name="Biodegradation">
        <title>Quantitative proteomic analysis of ibuprofen-degrading Patulibacter sp. strain I11.</title>
        <authorList>
            <person name="Almeida B."/>
            <person name="Kjeldal H."/>
            <person name="Lolas I."/>
            <person name="Knudsen A.D."/>
            <person name="Carvalho G."/>
            <person name="Nielsen K.L."/>
            <person name="Barreto Crespo M.T."/>
            <person name="Stensballe A."/>
            <person name="Nielsen J.L."/>
        </authorList>
    </citation>
    <scope>NUCLEOTIDE SEQUENCE [LARGE SCALE GENOMIC DNA]</scope>
    <source>
        <strain evidence="2 3">I11</strain>
    </source>
</reference>
<dbReference type="Proteomes" id="UP000005143">
    <property type="component" value="Unassembled WGS sequence"/>
</dbReference>
<name>H0E0W5_9ACTN</name>
<sequence length="137" mass="14991">MLRRRAIVALTATALLTPAAAAQAGTSHADNIVSPTKLISCFAVQYGSGIECSASYLPRIGELDPFLALKPRGRSRLGERGDFPGYTTPRRTLHYGDRWKPRRKATGITCTMRSTGLTCRNRDGHGFRLAKGAIKRF</sequence>
<keyword evidence="3" id="KW-1185">Reference proteome</keyword>
<comment type="caution">
    <text evidence="2">The sequence shown here is derived from an EMBL/GenBank/DDBJ whole genome shotgun (WGS) entry which is preliminary data.</text>
</comment>
<evidence type="ECO:0000313" key="3">
    <source>
        <dbReference type="Proteomes" id="UP000005143"/>
    </source>
</evidence>
<organism evidence="2 3">
    <name type="scientific">Patulibacter medicamentivorans</name>
    <dbReference type="NCBI Taxonomy" id="1097667"/>
    <lineage>
        <taxon>Bacteria</taxon>
        <taxon>Bacillati</taxon>
        <taxon>Actinomycetota</taxon>
        <taxon>Thermoleophilia</taxon>
        <taxon>Solirubrobacterales</taxon>
        <taxon>Patulibacteraceae</taxon>
        <taxon>Patulibacter</taxon>
    </lineage>
</organism>
<proteinExistence type="predicted"/>
<keyword evidence="1" id="KW-0732">Signal</keyword>